<dbReference type="AlphaFoldDB" id="A0A9P7EP95"/>
<name>A0A9P7EP95_9AGAM</name>
<evidence type="ECO:0000313" key="1">
    <source>
        <dbReference type="EMBL" id="KAG1827313.1"/>
    </source>
</evidence>
<proteinExistence type="predicted"/>
<sequence>MSTFLLSTETKDKAFGRLLQDIIAYLGDITAIDWVGQLSNFNSCLSAEVPLHKALPYTLPSLS</sequence>
<dbReference type="RefSeq" id="XP_041200160.1">
    <property type="nucleotide sequence ID" value="XM_041334029.1"/>
</dbReference>
<dbReference type="Proteomes" id="UP000807769">
    <property type="component" value="Unassembled WGS sequence"/>
</dbReference>
<dbReference type="GeneID" id="64628046"/>
<gene>
    <name evidence="1" type="ORF">BJ212DRAFT_1311487</name>
</gene>
<accession>A0A9P7EP95</accession>
<dbReference type="EMBL" id="JABBWG010000001">
    <property type="protein sequence ID" value="KAG1827313.1"/>
    <property type="molecule type" value="Genomic_DNA"/>
</dbReference>
<protein>
    <submittedName>
        <fullName evidence="1">Uncharacterized protein</fullName>
    </submittedName>
</protein>
<reference evidence="1" key="1">
    <citation type="journal article" date="2020" name="New Phytol.">
        <title>Comparative genomics reveals dynamic genome evolution in host specialist ectomycorrhizal fungi.</title>
        <authorList>
            <person name="Lofgren L.A."/>
            <person name="Nguyen N.H."/>
            <person name="Vilgalys R."/>
            <person name="Ruytinx J."/>
            <person name="Liao H.L."/>
            <person name="Branco S."/>
            <person name="Kuo A."/>
            <person name="LaButti K."/>
            <person name="Lipzen A."/>
            <person name="Andreopoulos W."/>
            <person name="Pangilinan J."/>
            <person name="Riley R."/>
            <person name="Hundley H."/>
            <person name="Na H."/>
            <person name="Barry K."/>
            <person name="Grigoriev I.V."/>
            <person name="Stajich J.E."/>
            <person name="Kennedy P.G."/>
        </authorList>
    </citation>
    <scope>NUCLEOTIDE SEQUENCE</scope>
    <source>
        <strain evidence="1">MN1</strain>
    </source>
</reference>
<feature type="non-terminal residue" evidence="1">
    <location>
        <position position="63"/>
    </location>
</feature>
<comment type="caution">
    <text evidence="1">The sequence shown here is derived from an EMBL/GenBank/DDBJ whole genome shotgun (WGS) entry which is preliminary data.</text>
</comment>
<dbReference type="OrthoDB" id="2692264at2759"/>
<organism evidence="1 2">
    <name type="scientific">Suillus subaureus</name>
    <dbReference type="NCBI Taxonomy" id="48587"/>
    <lineage>
        <taxon>Eukaryota</taxon>
        <taxon>Fungi</taxon>
        <taxon>Dikarya</taxon>
        <taxon>Basidiomycota</taxon>
        <taxon>Agaricomycotina</taxon>
        <taxon>Agaricomycetes</taxon>
        <taxon>Agaricomycetidae</taxon>
        <taxon>Boletales</taxon>
        <taxon>Suillineae</taxon>
        <taxon>Suillaceae</taxon>
        <taxon>Suillus</taxon>
    </lineage>
</organism>
<evidence type="ECO:0000313" key="2">
    <source>
        <dbReference type="Proteomes" id="UP000807769"/>
    </source>
</evidence>
<keyword evidence="2" id="KW-1185">Reference proteome</keyword>